<dbReference type="InterPro" id="IPR025563">
    <property type="entry name" value="DUF4286"/>
</dbReference>
<dbReference type="AlphaFoldDB" id="A0A7L4UTK0"/>
<reference evidence="1 2" key="1">
    <citation type="submission" date="2018-05" db="EMBL/GenBank/DDBJ databases">
        <title>Genomic Encyclopedia of Type Strains, Phase IV (KMG-IV): sequencing the most valuable type-strain genomes for metagenomic binning, comparative biology and taxonomic classification.</title>
        <authorList>
            <person name="Goeker M."/>
        </authorList>
    </citation>
    <scope>NUCLEOTIDE SEQUENCE [LARGE SCALE GENOMIC DNA]</scope>
    <source>
        <strain evidence="1 2">DSM 28579</strain>
    </source>
</reference>
<keyword evidence="2" id="KW-1185">Reference proteome</keyword>
<gene>
    <name evidence="1" type="ORF">C7377_0848</name>
</gene>
<dbReference type="Pfam" id="PF14114">
    <property type="entry name" value="DUF4286"/>
    <property type="match status" value="1"/>
</dbReference>
<evidence type="ECO:0000313" key="2">
    <source>
        <dbReference type="Proteomes" id="UP000251835"/>
    </source>
</evidence>
<proteinExistence type="predicted"/>
<dbReference type="OrthoDB" id="1121837at2"/>
<name>A0A7L4UTK0_BALHA</name>
<comment type="caution">
    <text evidence="1">The sequence shown here is derived from an EMBL/GenBank/DDBJ whole genome shotgun (WGS) entry which is preliminary data.</text>
</comment>
<protein>
    <submittedName>
        <fullName evidence="1">Uncharacterized protein DUF4286</fullName>
    </submittedName>
</protein>
<sequence length="100" mass="11780">MIILNTTYSVRTELQDQWIEWMRTHYFPFLEDTNMITDKVFSRVMVGEQGGSFSYSLQLHLENASAYQEFEQKYLPQCEAKLIKEFGQDVLAFSTLLKVL</sequence>
<organism evidence="1 2">
    <name type="scientific">Balneicella halophila</name>
    <dbReference type="NCBI Taxonomy" id="1537566"/>
    <lineage>
        <taxon>Bacteria</taxon>
        <taxon>Pseudomonadati</taxon>
        <taxon>Bacteroidota</taxon>
        <taxon>Bacteroidia</taxon>
        <taxon>Bacteroidales</taxon>
        <taxon>Balneicellaceae</taxon>
        <taxon>Balneicella</taxon>
    </lineage>
</organism>
<dbReference type="Proteomes" id="UP000251835">
    <property type="component" value="Unassembled WGS sequence"/>
</dbReference>
<dbReference type="RefSeq" id="WP_116496052.1">
    <property type="nucleotide sequence ID" value="NZ_QENZ01000003.1"/>
</dbReference>
<dbReference type="EMBL" id="QENZ01000003">
    <property type="protein sequence ID" value="PVX52524.1"/>
    <property type="molecule type" value="Genomic_DNA"/>
</dbReference>
<evidence type="ECO:0000313" key="1">
    <source>
        <dbReference type="EMBL" id="PVX52524.1"/>
    </source>
</evidence>
<accession>A0A7L4UTK0</accession>